<comment type="caution">
    <text evidence="3">The sequence shown here is derived from an EMBL/GenBank/DDBJ whole genome shotgun (WGS) entry which is preliminary data.</text>
</comment>
<dbReference type="AlphaFoldDB" id="A0AA37WIY6"/>
<keyword evidence="1" id="KW-0812">Transmembrane</keyword>
<name>A0AA37WIY6_9ALTE</name>
<feature type="transmembrane region" description="Helical" evidence="1">
    <location>
        <begin position="30"/>
        <end position="48"/>
    </location>
</feature>
<evidence type="ECO:0000259" key="2">
    <source>
        <dbReference type="Pfam" id="PF07786"/>
    </source>
</evidence>
<dbReference type="PANTHER" id="PTHR40407:SF1">
    <property type="entry name" value="HEPARAN-ALPHA-GLUCOSAMINIDE N-ACETYLTRANSFERASE CATALYTIC DOMAIN-CONTAINING PROTEIN"/>
    <property type="match status" value="1"/>
</dbReference>
<sequence>MKYHSNYIEQSNSDQSTQLKVNKRLASIDALRGLVIVIMLVDHIRDIFFNHLNISDPVDVLTTDTSQFLIRLFSSLCAPVFVLLTGLSAYLYGLHHSKEQIAAFLLKRGLFLIFLEVTVISVAWTGAIPPSKLYLQVIWVIGLSMIAMAGLIYLPKPAQWLVIVSGIVGHNLLDGINLTHEHSLHTVWAIVHQRDWIHITDTLSARTSYPLLPWPSVMLLGYQLGKWFKPGIKNEVRQSRLIRLGLGLLISFCLIRFINQYGDDHWFVSEHLNITLMSFFALTKYPPSLLFLLFTLGIGVIILACFERWQDKRFVLSLVSFGSAPMFFYIVHLYLIGICYLLCIKFFGINHGDKYGFDSMWQLWLMFVGMMLPLHFLTGWFGQLKQTRKDIRWLKYL</sequence>
<feature type="transmembrane region" description="Helical" evidence="1">
    <location>
        <begin position="68"/>
        <end position="93"/>
    </location>
</feature>
<accession>A0AA37WIY6</accession>
<feature type="transmembrane region" description="Helical" evidence="1">
    <location>
        <begin position="285"/>
        <end position="306"/>
    </location>
</feature>
<keyword evidence="1" id="KW-0472">Membrane</keyword>
<feature type="transmembrane region" description="Helical" evidence="1">
    <location>
        <begin position="241"/>
        <end position="258"/>
    </location>
</feature>
<evidence type="ECO:0000256" key="1">
    <source>
        <dbReference type="SAM" id="Phobius"/>
    </source>
</evidence>
<dbReference type="PANTHER" id="PTHR40407">
    <property type="entry name" value="MEMBRANE PROTEIN-LIKE PROTEIN"/>
    <property type="match status" value="1"/>
</dbReference>
<feature type="domain" description="Heparan-alpha-glucosaminide N-acetyltransferase catalytic" evidence="2">
    <location>
        <begin position="24"/>
        <end position="237"/>
    </location>
</feature>
<feature type="transmembrane region" description="Helical" evidence="1">
    <location>
        <begin position="133"/>
        <end position="154"/>
    </location>
</feature>
<reference evidence="3" key="2">
    <citation type="submission" date="2023-01" db="EMBL/GenBank/DDBJ databases">
        <title>Draft genome sequence of Agaribacter marinus strain NBRC 110023.</title>
        <authorList>
            <person name="Sun Q."/>
            <person name="Mori K."/>
        </authorList>
    </citation>
    <scope>NUCLEOTIDE SEQUENCE</scope>
    <source>
        <strain evidence="3">NBRC 110023</strain>
    </source>
</reference>
<dbReference type="EMBL" id="BSOT01000006">
    <property type="protein sequence ID" value="GLR71553.1"/>
    <property type="molecule type" value="Genomic_DNA"/>
</dbReference>
<dbReference type="Proteomes" id="UP001156601">
    <property type="component" value="Unassembled WGS sequence"/>
</dbReference>
<dbReference type="Pfam" id="PF07786">
    <property type="entry name" value="HGSNAT_cat"/>
    <property type="match status" value="1"/>
</dbReference>
<keyword evidence="4" id="KW-1185">Reference proteome</keyword>
<keyword evidence="1" id="KW-1133">Transmembrane helix</keyword>
<dbReference type="InterPro" id="IPR012429">
    <property type="entry name" value="HGSNAT_cat"/>
</dbReference>
<feature type="transmembrane region" description="Helical" evidence="1">
    <location>
        <begin position="105"/>
        <end position="127"/>
    </location>
</feature>
<reference evidence="3" key="1">
    <citation type="journal article" date="2014" name="Int. J. Syst. Evol. Microbiol.">
        <title>Complete genome sequence of Corynebacterium casei LMG S-19264T (=DSM 44701T), isolated from a smear-ripened cheese.</title>
        <authorList>
            <consortium name="US DOE Joint Genome Institute (JGI-PGF)"/>
            <person name="Walter F."/>
            <person name="Albersmeier A."/>
            <person name="Kalinowski J."/>
            <person name="Ruckert C."/>
        </authorList>
    </citation>
    <scope>NUCLEOTIDE SEQUENCE</scope>
    <source>
        <strain evidence="3">NBRC 110023</strain>
    </source>
</reference>
<feature type="transmembrane region" description="Helical" evidence="1">
    <location>
        <begin position="361"/>
        <end position="382"/>
    </location>
</feature>
<dbReference type="RefSeq" id="WP_284217905.1">
    <property type="nucleotide sequence ID" value="NZ_BSOT01000006.1"/>
</dbReference>
<gene>
    <name evidence="3" type="ORF">GCM10007852_24610</name>
</gene>
<proteinExistence type="predicted"/>
<evidence type="ECO:0000313" key="3">
    <source>
        <dbReference type="EMBL" id="GLR71553.1"/>
    </source>
</evidence>
<protein>
    <submittedName>
        <fullName evidence="3">Membrane protein</fullName>
    </submittedName>
</protein>
<organism evidence="3 4">
    <name type="scientific">Agaribacter marinus</name>
    <dbReference type="NCBI Taxonomy" id="1431249"/>
    <lineage>
        <taxon>Bacteria</taxon>
        <taxon>Pseudomonadati</taxon>
        <taxon>Pseudomonadota</taxon>
        <taxon>Gammaproteobacteria</taxon>
        <taxon>Alteromonadales</taxon>
        <taxon>Alteromonadaceae</taxon>
        <taxon>Agaribacter</taxon>
    </lineage>
</organism>
<evidence type="ECO:0000313" key="4">
    <source>
        <dbReference type="Proteomes" id="UP001156601"/>
    </source>
</evidence>